<dbReference type="AlphaFoldDB" id="A0A2V1IJM6"/>
<dbReference type="InterPro" id="IPR058532">
    <property type="entry name" value="YjbR/MT2646/Rv2570-like"/>
</dbReference>
<dbReference type="GO" id="GO:0003677">
    <property type="term" value="F:DNA binding"/>
    <property type="evidence" value="ECO:0007669"/>
    <property type="project" value="UniProtKB-KW"/>
</dbReference>
<dbReference type="PANTHER" id="PTHR35145">
    <property type="entry name" value="CYTOPLASMIC PROTEIN-RELATED"/>
    <property type="match status" value="1"/>
</dbReference>
<keyword evidence="2" id="KW-1185">Reference proteome</keyword>
<dbReference type="Pfam" id="PF04237">
    <property type="entry name" value="YjbR"/>
    <property type="match status" value="1"/>
</dbReference>
<dbReference type="Proteomes" id="UP000244905">
    <property type="component" value="Unassembled WGS sequence"/>
</dbReference>
<proteinExistence type="predicted"/>
<organism evidence="1 2">
    <name type="scientific">Duncaniella muris</name>
    <dbReference type="NCBI Taxonomy" id="2094150"/>
    <lineage>
        <taxon>Bacteria</taxon>
        <taxon>Pseudomonadati</taxon>
        <taxon>Bacteroidota</taxon>
        <taxon>Bacteroidia</taxon>
        <taxon>Bacteroidales</taxon>
        <taxon>Muribaculaceae</taxon>
        <taxon>Duncaniella</taxon>
    </lineage>
</organism>
<dbReference type="InterPro" id="IPR038056">
    <property type="entry name" value="YjbR-like_sf"/>
</dbReference>
<evidence type="ECO:0000313" key="1">
    <source>
        <dbReference type="EMBL" id="PWB01140.1"/>
    </source>
</evidence>
<protein>
    <submittedName>
        <fullName evidence="1">MmcQ/YjbR family DNA-binding protein</fullName>
    </submittedName>
</protein>
<gene>
    <name evidence="1" type="ORF">C5O23_10535</name>
</gene>
<name>A0A2V1IJM6_9BACT</name>
<reference evidence="2" key="1">
    <citation type="submission" date="2018-02" db="EMBL/GenBank/DDBJ databases">
        <authorList>
            <person name="Clavel T."/>
            <person name="Strowig T."/>
        </authorList>
    </citation>
    <scope>NUCLEOTIDE SEQUENCE [LARGE SCALE GENOMIC DNA]</scope>
    <source>
        <strain evidence="2">DSM 103720</strain>
    </source>
</reference>
<dbReference type="SUPFAM" id="SSF142906">
    <property type="entry name" value="YjbR-like"/>
    <property type="match status" value="1"/>
</dbReference>
<comment type="caution">
    <text evidence="1">The sequence shown here is derived from an EMBL/GenBank/DDBJ whole genome shotgun (WGS) entry which is preliminary data.</text>
</comment>
<keyword evidence="1" id="KW-0238">DNA-binding</keyword>
<dbReference type="EMBL" id="PUEC01000025">
    <property type="protein sequence ID" value="PWB01140.1"/>
    <property type="molecule type" value="Genomic_DNA"/>
</dbReference>
<dbReference type="InterPro" id="IPR007351">
    <property type="entry name" value="YjbR"/>
</dbReference>
<dbReference type="PANTHER" id="PTHR35145:SF1">
    <property type="entry name" value="CYTOPLASMIC PROTEIN"/>
    <property type="match status" value="1"/>
</dbReference>
<dbReference type="Gene3D" id="3.90.1150.30">
    <property type="match status" value="1"/>
</dbReference>
<evidence type="ECO:0000313" key="2">
    <source>
        <dbReference type="Proteomes" id="UP000244905"/>
    </source>
</evidence>
<dbReference type="RefSeq" id="WP_107032935.1">
    <property type="nucleotide sequence ID" value="NZ_CAPURS010000006.1"/>
</dbReference>
<sequence length="131" mass="15568">MTDIESIRLFCLSLPHTSEDMAFGEDYLLFRVCDRIFACYGFARDNYFTLKCDPVYAIELRERYPEIQPAWHWNKKYWNQLDLSGSLSEEMVKSLIIHSYSEVIRKFSRRFLNANPDIAAFLDDHNARKDL</sequence>
<accession>A0A2V1IJM6</accession>